<evidence type="ECO:0000256" key="1">
    <source>
        <dbReference type="SAM" id="SignalP"/>
    </source>
</evidence>
<accession>A0A0V0ZPM3</accession>
<sequence>MVVTILLKLLILIQFTSFAMKEDASSAECQHDHYDTSGNLYCYKCDYEHEGDMCITMNGTIPTEICSKSWKCKHISLMRFVQQLYY</sequence>
<evidence type="ECO:0000313" key="2">
    <source>
        <dbReference type="EMBL" id="KRY14517.1"/>
    </source>
</evidence>
<proteinExistence type="predicted"/>
<organism evidence="2 3">
    <name type="scientific">Trichinella patagoniensis</name>
    <dbReference type="NCBI Taxonomy" id="990121"/>
    <lineage>
        <taxon>Eukaryota</taxon>
        <taxon>Metazoa</taxon>
        <taxon>Ecdysozoa</taxon>
        <taxon>Nematoda</taxon>
        <taxon>Enoplea</taxon>
        <taxon>Dorylaimia</taxon>
        <taxon>Trichinellida</taxon>
        <taxon>Trichinellidae</taxon>
        <taxon>Trichinella</taxon>
    </lineage>
</organism>
<gene>
    <name evidence="2" type="ORF">T12_9819</name>
</gene>
<reference evidence="2 3" key="1">
    <citation type="submission" date="2015-01" db="EMBL/GenBank/DDBJ databases">
        <title>Evolution of Trichinella species and genotypes.</title>
        <authorList>
            <person name="Korhonen P.K."/>
            <person name="Edoardo P."/>
            <person name="Giuseppe L.R."/>
            <person name="Gasser R.B."/>
        </authorList>
    </citation>
    <scope>NUCLEOTIDE SEQUENCE [LARGE SCALE GENOMIC DNA]</scope>
    <source>
        <strain evidence="2">ISS2496</strain>
    </source>
</reference>
<protein>
    <submittedName>
        <fullName evidence="2">Uncharacterized protein</fullName>
    </submittedName>
</protein>
<keyword evidence="1" id="KW-0732">Signal</keyword>
<comment type="caution">
    <text evidence="2">The sequence shown here is derived from an EMBL/GenBank/DDBJ whole genome shotgun (WGS) entry which is preliminary data.</text>
</comment>
<dbReference type="Proteomes" id="UP000054783">
    <property type="component" value="Unassembled WGS sequence"/>
</dbReference>
<feature type="signal peptide" evidence="1">
    <location>
        <begin position="1"/>
        <end position="21"/>
    </location>
</feature>
<name>A0A0V0ZPM3_9BILA</name>
<keyword evidence="3" id="KW-1185">Reference proteome</keyword>
<evidence type="ECO:0000313" key="3">
    <source>
        <dbReference type="Proteomes" id="UP000054783"/>
    </source>
</evidence>
<dbReference type="EMBL" id="JYDQ01000114">
    <property type="protein sequence ID" value="KRY14517.1"/>
    <property type="molecule type" value="Genomic_DNA"/>
</dbReference>
<feature type="chain" id="PRO_5006873880" evidence="1">
    <location>
        <begin position="22"/>
        <end position="86"/>
    </location>
</feature>
<dbReference type="AlphaFoldDB" id="A0A0V0ZPM3"/>